<dbReference type="PANTHER" id="PTHR42815:SF2">
    <property type="entry name" value="FAD-BINDING, PUTATIVE (AFU_ORTHOLOGUE AFUA_6G07600)-RELATED"/>
    <property type="match status" value="1"/>
</dbReference>
<protein>
    <submittedName>
        <fullName evidence="3">Pyridoxamine 5'-phosphate oxidase family protein</fullName>
    </submittedName>
</protein>
<accession>A0A4Q9HYB3</accession>
<dbReference type="Pfam" id="PF01243">
    <property type="entry name" value="PNPOx_N"/>
    <property type="match status" value="1"/>
</dbReference>
<proteinExistence type="predicted"/>
<dbReference type="SUPFAM" id="SSF50475">
    <property type="entry name" value="FMN-binding split barrel"/>
    <property type="match status" value="1"/>
</dbReference>
<dbReference type="Gene3D" id="2.30.110.10">
    <property type="entry name" value="Electron Transport, Fmn-binding Protein, Chain A"/>
    <property type="match status" value="1"/>
</dbReference>
<dbReference type="InterPro" id="IPR011576">
    <property type="entry name" value="Pyridox_Oxase_N"/>
</dbReference>
<feature type="domain" description="Pyridoxamine 5'-phosphate oxidase N-terminal" evidence="2">
    <location>
        <begin position="175"/>
        <end position="270"/>
    </location>
</feature>
<evidence type="ECO:0000313" key="3">
    <source>
        <dbReference type="EMBL" id="TBO60328.1"/>
    </source>
</evidence>
<evidence type="ECO:0000313" key="4">
    <source>
        <dbReference type="Proteomes" id="UP000292452"/>
    </source>
</evidence>
<organism evidence="3 4">
    <name type="scientific">Streptomyces kasugaensis</name>
    <dbReference type="NCBI Taxonomy" id="1946"/>
    <lineage>
        <taxon>Bacteria</taxon>
        <taxon>Bacillati</taxon>
        <taxon>Actinomycetota</taxon>
        <taxon>Actinomycetes</taxon>
        <taxon>Kitasatosporales</taxon>
        <taxon>Streptomycetaceae</taxon>
        <taxon>Streptomyces</taxon>
    </lineage>
</organism>
<dbReference type="RefSeq" id="WP_131122590.1">
    <property type="nucleotide sequence ID" value="NZ_SIXH01000043.1"/>
</dbReference>
<dbReference type="AlphaFoldDB" id="A0A4Q9HYB3"/>
<feature type="compositionally biased region" description="Pro residues" evidence="1">
    <location>
        <begin position="303"/>
        <end position="315"/>
    </location>
</feature>
<keyword evidence="4" id="KW-1185">Reference proteome</keyword>
<name>A0A4Q9HYB3_STRKA</name>
<feature type="region of interest" description="Disordered" evidence="1">
    <location>
        <begin position="294"/>
        <end position="315"/>
    </location>
</feature>
<dbReference type="Proteomes" id="UP000292452">
    <property type="component" value="Unassembled WGS sequence"/>
</dbReference>
<evidence type="ECO:0000259" key="2">
    <source>
        <dbReference type="Pfam" id="PF01243"/>
    </source>
</evidence>
<sequence length="315" mass="32680">MTADGDGPEAGTPYHAGERVVQRRAGETARAAHIGRTIAAGLGDIAAAFLGLQPMLVIAAADGDGRLWSSLLTGPPGFLRATGPHTLSVAARPAGDDPLAAFLAAGPAPLGTLALDPRTRRRLRLNGTARATARGLAIDIGQVFANCPKHLQQRTLRAVAPAGEGGDRTVRGAALTDAQRRTVEAADTFFLATADPAGAADAGHRGGRPGFVRATSPTRLSWPDYPGNAMFATLGNLALRPDAGLLFVDWTTGDLLRLGGRARVDWSAGRAALFPGARRVVDFDVETVLATRGGSPLRWSEPVPSPANPPVPPDR</sequence>
<gene>
    <name evidence="3" type="ORF">EYS09_07310</name>
</gene>
<dbReference type="EMBL" id="SIXH01000043">
    <property type="protein sequence ID" value="TBO60328.1"/>
    <property type="molecule type" value="Genomic_DNA"/>
</dbReference>
<reference evidence="3 4" key="1">
    <citation type="submission" date="2019-02" db="EMBL/GenBank/DDBJ databases">
        <title>Draft Genome Sequence of Streptomyces sp. AM-2504, identified by 16S rRNA comparative analysis as a Streptomyces Kasugaensis strain.</title>
        <authorList>
            <person name="Napolioni V."/>
            <person name="Giuliodori A.M."/>
            <person name="Spurio R."/>
            <person name="Fabbretti A."/>
        </authorList>
    </citation>
    <scope>NUCLEOTIDE SEQUENCE [LARGE SCALE GENOMIC DNA]</scope>
    <source>
        <strain evidence="3 4">AM-2504</strain>
    </source>
</reference>
<dbReference type="InterPro" id="IPR012349">
    <property type="entry name" value="Split_barrel_FMN-bd"/>
</dbReference>
<evidence type="ECO:0000256" key="1">
    <source>
        <dbReference type="SAM" id="MobiDB-lite"/>
    </source>
</evidence>
<comment type="caution">
    <text evidence="3">The sequence shown here is derived from an EMBL/GenBank/DDBJ whole genome shotgun (WGS) entry which is preliminary data.</text>
</comment>
<dbReference type="PANTHER" id="PTHR42815">
    <property type="entry name" value="FAD-BINDING, PUTATIVE (AFU_ORTHOLOGUE AFUA_6G07600)-RELATED"/>
    <property type="match status" value="1"/>
</dbReference>